<feature type="compositionally biased region" description="Polar residues" evidence="2">
    <location>
        <begin position="1273"/>
        <end position="1284"/>
    </location>
</feature>
<reference evidence="3" key="2">
    <citation type="submission" date="2013-10" db="EMBL/GenBank/DDBJ databases">
        <authorList>
            <person name="Aslett M."/>
        </authorList>
    </citation>
    <scope>NUCLEOTIDE SEQUENCE [LARGE SCALE GENOMIC DNA]</scope>
    <source>
        <strain evidence="3">Houghton</strain>
    </source>
</reference>
<evidence type="ECO:0000256" key="1">
    <source>
        <dbReference type="SAM" id="Coils"/>
    </source>
</evidence>
<dbReference type="GO" id="GO:0070971">
    <property type="term" value="C:endoplasmic reticulum exit site"/>
    <property type="evidence" value="ECO:0007669"/>
    <property type="project" value="TreeGrafter"/>
</dbReference>
<dbReference type="PANTHER" id="PTHR13402">
    <property type="entry name" value="RGPR-RELATED"/>
    <property type="match status" value="1"/>
</dbReference>
<feature type="compositionally biased region" description="Low complexity" evidence="2">
    <location>
        <begin position="646"/>
        <end position="689"/>
    </location>
</feature>
<reference evidence="3" key="1">
    <citation type="submission" date="2013-10" db="EMBL/GenBank/DDBJ databases">
        <title>Genomic analysis of the causative agents of coccidiosis in chickens.</title>
        <authorList>
            <person name="Reid A.J."/>
            <person name="Blake D."/>
            <person name="Billington K."/>
            <person name="Browne H."/>
            <person name="Dunn M."/>
            <person name="Hung S."/>
            <person name="Kawahara F."/>
            <person name="Miranda-Saavedra D."/>
            <person name="Mourier T."/>
            <person name="Nagra H."/>
            <person name="Otto T.D."/>
            <person name="Rawlings N."/>
            <person name="Sanchez A."/>
            <person name="Sanders M."/>
            <person name="Subramaniam C."/>
            <person name="Tay Y."/>
            <person name="Dear P."/>
            <person name="Doerig C."/>
            <person name="Gruber A."/>
            <person name="Parkinson J."/>
            <person name="Shirley M."/>
            <person name="Wan K.L."/>
            <person name="Berriman M."/>
            <person name="Tomley F."/>
            <person name="Pain A."/>
        </authorList>
    </citation>
    <scope>NUCLEOTIDE SEQUENCE [LARGE SCALE GENOMIC DNA]</scope>
    <source>
        <strain evidence="3">Houghton</strain>
    </source>
</reference>
<gene>
    <name evidence="3" type="ORF">EBH_0016900</name>
</gene>
<protein>
    <submittedName>
        <fullName evidence="3">Plectin, putative</fullName>
    </submittedName>
</protein>
<feature type="coiled-coil region" evidence="1">
    <location>
        <begin position="795"/>
        <end position="829"/>
    </location>
</feature>
<feature type="compositionally biased region" description="Polar residues" evidence="2">
    <location>
        <begin position="628"/>
        <end position="637"/>
    </location>
</feature>
<dbReference type="OrthoDB" id="8918678at2759"/>
<evidence type="ECO:0000313" key="4">
    <source>
        <dbReference type="Proteomes" id="UP000030750"/>
    </source>
</evidence>
<feature type="compositionally biased region" description="Low complexity" evidence="2">
    <location>
        <begin position="526"/>
        <end position="540"/>
    </location>
</feature>
<feature type="compositionally biased region" description="Basic and acidic residues" evidence="2">
    <location>
        <begin position="147"/>
        <end position="163"/>
    </location>
</feature>
<dbReference type="Proteomes" id="UP000030750">
    <property type="component" value="Unassembled WGS sequence"/>
</dbReference>
<feature type="region of interest" description="Disordered" evidence="2">
    <location>
        <begin position="1"/>
        <end position="24"/>
    </location>
</feature>
<evidence type="ECO:0000256" key="2">
    <source>
        <dbReference type="SAM" id="MobiDB-lite"/>
    </source>
</evidence>
<feature type="compositionally biased region" description="Low complexity" evidence="2">
    <location>
        <begin position="407"/>
        <end position="431"/>
    </location>
</feature>
<feature type="region of interest" description="Disordered" evidence="2">
    <location>
        <begin position="596"/>
        <end position="689"/>
    </location>
</feature>
<proteinExistence type="predicted"/>
<keyword evidence="4" id="KW-1185">Reference proteome</keyword>
<dbReference type="GO" id="GO:0070973">
    <property type="term" value="P:protein localization to endoplasmic reticulum exit site"/>
    <property type="evidence" value="ECO:0007669"/>
    <property type="project" value="TreeGrafter"/>
</dbReference>
<feature type="compositionally biased region" description="Low complexity" evidence="2">
    <location>
        <begin position="1812"/>
        <end position="1822"/>
    </location>
</feature>
<accession>U6LEF5</accession>
<feature type="compositionally biased region" description="Low complexity" evidence="2">
    <location>
        <begin position="194"/>
        <end position="211"/>
    </location>
</feature>
<dbReference type="VEuPathDB" id="ToxoDB:EBH_0016900"/>
<dbReference type="GO" id="GO:0007030">
    <property type="term" value="P:Golgi organization"/>
    <property type="evidence" value="ECO:0007669"/>
    <property type="project" value="TreeGrafter"/>
</dbReference>
<feature type="compositionally biased region" description="Low complexity" evidence="2">
    <location>
        <begin position="468"/>
        <end position="516"/>
    </location>
</feature>
<organism evidence="3 4">
    <name type="scientific">Eimeria brunetti</name>
    <dbReference type="NCBI Taxonomy" id="51314"/>
    <lineage>
        <taxon>Eukaryota</taxon>
        <taxon>Sar</taxon>
        <taxon>Alveolata</taxon>
        <taxon>Apicomplexa</taxon>
        <taxon>Conoidasida</taxon>
        <taxon>Coccidia</taxon>
        <taxon>Eucoccidiorida</taxon>
        <taxon>Eimeriorina</taxon>
        <taxon>Eimeriidae</taxon>
        <taxon>Eimeria</taxon>
    </lineage>
</organism>
<dbReference type="PANTHER" id="PTHR13402:SF6">
    <property type="entry name" value="SECRETORY 16, ISOFORM I"/>
    <property type="match status" value="1"/>
</dbReference>
<feature type="compositionally biased region" description="Basic and acidic residues" evidence="2">
    <location>
        <begin position="11"/>
        <end position="24"/>
    </location>
</feature>
<feature type="compositionally biased region" description="Polar residues" evidence="2">
    <location>
        <begin position="288"/>
        <end position="297"/>
    </location>
</feature>
<feature type="compositionally biased region" description="Polar residues" evidence="2">
    <location>
        <begin position="230"/>
        <end position="243"/>
    </location>
</feature>
<dbReference type="EMBL" id="HG710790">
    <property type="protein sequence ID" value="CDJ47618.1"/>
    <property type="molecule type" value="Genomic_DNA"/>
</dbReference>
<dbReference type="GO" id="GO:0012507">
    <property type="term" value="C:ER to Golgi transport vesicle membrane"/>
    <property type="evidence" value="ECO:0007669"/>
    <property type="project" value="TreeGrafter"/>
</dbReference>
<name>U6LEF5_9EIME</name>
<feature type="region of interest" description="Disordered" evidence="2">
    <location>
        <begin position="1773"/>
        <end position="1856"/>
    </location>
</feature>
<feature type="compositionally biased region" description="Low complexity" evidence="2">
    <location>
        <begin position="301"/>
        <end position="357"/>
    </location>
</feature>
<feature type="region of interest" description="Disordered" evidence="2">
    <location>
        <begin position="1273"/>
        <end position="1293"/>
    </location>
</feature>
<feature type="compositionally biased region" description="Low complexity" evidence="2">
    <location>
        <begin position="123"/>
        <end position="139"/>
    </location>
</feature>
<evidence type="ECO:0000313" key="3">
    <source>
        <dbReference type="EMBL" id="CDJ47618.1"/>
    </source>
</evidence>
<feature type="coiled-coil region" evidence="1">
    <location>
        <begin position="879"/>
        <end position="1054"/>
    </location>
</feature>
<feature type="region of interest" description="Disordered" evidence="2">
    <location>
        <begin position="45"/>
        <end position="567"/>
    </location>
</feature>
<sequence length="1856" mass="206927">MSTGIWRLFRRGGDEGEGEGKATRAHLGEENQFYYNKELKRWLIRGEEHLAQQQDTPPPPPAAAATPGGPDKSSPPVGGIRRMRVRGAASLYTATPGLLTKSGAGQDAAKRPLTFVMPPYRLPQQPQEPQEQPAEGSQQGPPPADSSSRETATDAFAPEDKAAASEGQEGCRVRAASSEPPLDETPGWAATEEQQQPPQQQQQQQQQQQPQTAADGEPAEEKAELHRLPSLSSGASAQCSTGSPSPPEGEANALNFSVGQRQQQQVEEAQPPCLPMNGVEEAVDEQQPPHSEATSSFAHYPQRQVLPQQQELLQQEPLQHQELPQQQELRYHQELPQQQELLQHQELPQQQELMQQQEHADQLTAAEEGYRMAVPMPPQEQDDELAQDPWGQSPRQQQLALEGGASAALPLEPTDAAAAAGAPQTAEATAQYLRAGTQDSATEDPSAADRVVAFPMQQQNAREGLLAPEQGVIPPGGEQQQEQHVELQPQQQPQQQQEQPQEPQEPQPQCVEQPLQHEAPPLLDPSGSSSSSCSTGASPKSEGHPSSEADGQATLQSRNSPASPPQDAIAAAAGAVGAAAPVVAAAAPVVAAPVPADAHEQRLHSPASPQTGEASDKPVSHQPPSEAWGSSVSPGASLQQEDEPVLLEPQELQPEQQQQMPQSAEQQGQDEQLQLLPQQRYQSQQQQQVPQGLFMEDILPGFARAVQDLEKSSAETLRQLAALQQQVGVLRSRNASLTASIQQVTEQLLTGEGPMVERQRAAELLQDALGAAAAEYPSPMGEDSDPQPSPTCTAVSDAEAALEEAQGAVSALTQMLVEQMERNRQLQEEDMHFDADVVQFITQLQQQHGSLEPFLQQQLLLQEAHMEQQESLTNLKRMHDDLSRRMEESCARAADLEGQLLLACEKRQLLQEELDSAELKLQHTEHLYQQEQQRSDLRANELLQQSKIWQGWVEVSEQQLEDLQKETEQQKALLEALQEQLDAASEREAKAVAARAAAEAAQEVAESEAAQATLENEQLQREMQLQQQEQQKQLDIALQEKQEALDRALSMQQQQHDKSLEHRQQQEDLEKQLLAREFMLEQLQRDINQQLTRHRQQQEQHEAELEKLKQQHSMELHALAEEHAAALKQQEDQNQKLMEEKQRVEAACQDEVERAQHRADALQQQLAQQEEQLELMTQRQQEDADQFQRRLQQQERVASEQLQQLQQQAEEKRLLLEQSGMQQEELTRELQVLQQRLAEVETAAEGRVESLKQQLLDATSSLEAERTALQRQLQDATSGVQQQMEQHEALRKQHEALQQGYNDAQQQAAKAKSELEERIAALEAQLQTQQGLLQSAREELLQQPILLQQKHEEDLQQQLAALQQLELEERERLQQEHDQILQQQQEKHALLVQQLREQHALEQQQLQQRMQQEQEEQQEALRSHFEKLWNEESAKMVAANAAVVEQLQKAQQLLLEEQQQVEAYESQREAFEREREEAARLKTQLLEANAEVQKLEEHCEALERQREDVLQQRSTPEAEVQAAMKEELRQLRQDLVEKEQLARQLQQQLDENVASQRDRLGEVNAMLERQEEASKQKDLRLRSVEEELQALQQLLQDTVDVKQLEAARAEVAEGNRRVQRLEADLAAALSEHESLKKALQIAEENLKNAHSIAETGAATDPVNRHLETKEASIQAVGDDTSEDGASKLADLQRQAKRAHQKNEELAVRNATLTRISDFLSRRLQFFERALADMGPHGLVVIEDCDRSVVLAPPEIEASPTEPPVPDLVLLRENEEPSEGPASVNSGKDDDPSARVTVPVGVEEKPKSGVTAPSPEESVSPPSFSQRRGGEDAAKTVAGAPPTPPEFLRALKATPKT</sequence>
<keyword evidence="1" id="KW-0175">Coiled coil</keyword>